<dbReference type="PROSITE" id="PS50118">
    <property type="entry name" value="HMG_BOX_2"/>
    <property type="match status" value="1"/>
</dbReference>
<dbReference type="Proteomes" id="UP000306954">
    <property type="component" value="Unassembled WGS sequence"/>
</dbReference>
<evidence type="ECO:0000313" key="7">
    <source>
        <dbReference type="Proteomes" id="UP000306954"/>
    </source>
</evidence>
<dbReference type="SMART" id="SM00398">
    <property type="entry name" value="HMG"/>
    <property type="match status" value="1"/>
</dbReference>
<dbReference type="PANTHER" id="PTHR10270:SF161">
    <property type="entry name" value="SEX-DETERMINING REGION Y PROTEIN"/>
    <property type="match status" value="1"/>
</dbReference>
<dbReference type="Gene3D" id="1.10.30.10">
    <property type="entry name" value="High mobility group box domain"/>
    <property type="match status" value="1"/>
</dbReference>
<evidence type="ECO:0000256" key="1">
    <source>
        <dbReference type="ARBA" id="ARBA00023125"/>
    </source>
</evidence>
<feature type="domain" description="HMG box" evidence="5">
    <location>
        <begin position="115"/>
        <end position="188"/>
    </location>
</feature>
<keyword evidence="2" id="KW-0804">Transcription</keyword>
<dbReference type="CDD" id="cd01389">
    <property type="entry name" value="HMG-box_ROX1-like"/>
    <property type="match status" value="1"/>
</dbReference>
<evidence type="ECO:0000256" key="2">
    <source>
        <dbReference type="ARBA" id="ARBA00023163"/>
    </source>
</evidence>
<dbReference type="Pfam" id="PF00505">
    <property type="entry name" value="HMG_box"/>
    <property type="match status" value="1"/>
</dbReference>
<dbReference type="InterPro" id="IPR009071">
    <property type="entry name" value="HMG_box_dom"/>
</dbReference>
<evidence type="ECO:0000313" key="6">
    <source>
        <dbReference type="EMBL" id="TIB09749.1"/>
    </source>
</evidence>
<protein>
    <recommendedName>
        <fullName evidence="5">HMG box domain-containing protein</fullName>
    </recommendedName>
</protein>
<dbReference type="SUPFAM" id="SSF47095">
    <property type="entry name" value="HMG-box"/>
    <property type="match status" value="1"/>
</dbReference>
<keyword evidence="1 3" id="KW-0238">DNA-binding</keyword>
<dbReference type="InterPro" id="IPR036910">
    <property type="entry name" value="HMG_box_dom_sf"/>
</dbReference>
<gene>
    <name evidence="6" type="ORF">E3P90_03139</name>
</gene>
<dbReference type="GO" id="GO:0000978">
    <property type="term" value="F:RNA polymerase II cis-regulatory region sequence-specific DNA binding"/>
    <property type="evidence" value="ECO:0007669"/>
    <property type="project" value="TreeGrafter"/>
</dbReference>
<evidence type="ECO:0000256" key="4">
    <source>
        <dbReference type="SAM" id="MobiDB-lite"/>
    </source>
</evidence>
<dbReference type="GO" id="GO:0005634">
    <property type="term" value="C:nucleus"/>
    <property type="evidence" value="ECO:0007669"/>
    <property type="project" value="UniProtKB-UniRule"/>
</dbReference>
<name>A0A4T0H3T6_WALIC</name>
<accession>A0A4T0H3T6</accession>
<feature type="region of interest" description="Disordered" evidence="4">
    <location>
        <begin position="183"/>
        <end position="260"/>
    </location>
</feature>
<dbReference type="GO" id="GO:0030154">
    <property type="term" value="P:cell differentiation"/>
    <property type="evidence" value="ECO:0007669"/>
    <property type="project" value="TreeGrafter"/>
</dbReference>
<feature type="region of interest" description="Disordered" evidence="4">
    <location>
        <begin position="94"/>
        <end position="117"/>
    </location>
</feature>
<comment type="caution">
    <text evidence="6">The sequence shown here is derived from an EMBL/GenBank/DDBJ whole genome shotgun (WGS) entry which is preliminary data.</text>
</comment>
<evidence type="ECO:0000256" key="3">
    <source>
        <dbReference type="PROSITE-ProRule" id="PRU00267"/>
    </source>
</evidence>
<feature type="region of interest" description="Disordered" evidence="4">
    <location>
        <begin position="39"/>
        <end position="72"/>
    </location>
</feature>
<feature type="region of interest" description="Disordered" evidence="4">
    <location>
        <begin position="314"/>
        <end position="333"/>
    </location>
</feature>
<feature type="compositionally biased region" description="Basic and acidic residues" evidence="4">
    <location>
        <begin position="232"/>
        <end position="255"/>
    </location>
</feature>
<evidence type="ECO:0000259" key="5">
    <source>
        <dbReference type="PROSITE" id="PS50118"/>
    </source>
</evidence>
<proteinExistence type="predicted"/>
<dbReference type="GO" id="GO:0001228">
    <property type="term" value="F:DNA-binding transcription activator activity, RNA polymerase II-specific"/>
    <property type="evidence" value="ECO:0007669"/>
    <property type="project" value="TreeGrafter"/>
</dbReference>
<feature type="DNA-binding region" description="HMG box" evidence="3">
    <location>
        <begin position="115"/>
        <end position="188"/>
    </location>
</feature>
<feature type="compositionally biased region" description="Basic and acidic residues" evidence="4">
    <location>
        <begin position="104"/>
        <end position="117"/>
    </location>
</feature>
<sequence>MKQPLLEKLLQDGKQDYKGEYNMLDDLFYMEVKEGEMERENEDYHEYDHEYGDENVNKNKNKNKNENEGKQWNADHHQRLLDRFQHIQNQIAPQCSPKRRARRTLKDPKHPKPEIPRPRNAWIIYRSHKSKELREAAVSQPTNRPDSRAISATVSDLWQKETEEVKEKFTELAENEKRMHRTLWPHYKYQPRKTGPPRQLRNPLKSHKSAKPQKNAIDSAPPPHPPRKKRSESRCRGRPRNEAVHSRAQSDDLTVKKPLYNPNVVYNPTLAQTPPTMLTHLHTTTPTVDDILPILDSFPSSPLIYQPGFWESPLGSPPSSYPSSQSEYLNRPPDFNKDTPALEYLPTDINVNDAPDLFADIEALFNKQQTNLDQASCFFNVSQII</sequence>
<dbReference type="EMBL" id="SPOF01000038">
    <property type="protein sequence ID" value="TIB09749.1"/>
    <property type="molecule type" value="Genomic_DNA"/>
</dbReference>
<keyword evidence="3" id="KW-0539">Nucleus</keyword>
<dbReference type="AlphaFoldDB" id="A0A4T0H3T6"/>
<reference evidence="6 7" key="1">
    <citation type="submission" date="2019-03" db="EMBL/GenBank/DDBJ databases">
        <title>Sequencing 23 genomes of Wallemia ichthyophaga.</title>
        <authorList>
            <person name="Gostincar C."/>
        </authorList>
    </citation>
    <scope>NUCLEOTIDE SEQUENCE [LARGE SCALE GENOMIC DNA]</scope>
    <source>
        <strain evidence="6 7">EXF-8621</strain>
    </source>
</reference>
<dbReference type="InterPro" id="IPR050140">
    <property type="entry name" value="SRY-related_HMG-box_TF-like"/>
</dbReference>
<organism evidence="6 7">
    <name type="scientific">Wallemia ichthyophaga</name>
    <dbReference type="NCBI Taxonomy" id="245174"/>
    <lineage>
        <taxon>Eukaryota</taxon>
        <taxon>Fungi</taxon>
        <taxon>Dikarya</taxon>
        <taxon>Basidiomycota</taxon>
        <taxon>Wallemiomycotina</taxon>
        <taxon>Wallemiomycetes</taxon>
        <taxon>Wallemiales</taxon>
        <taxon>Wallemiaceae</taxon>
        <taxon>Wallemia</taxon>
    </lineage>
</organism>
<dbReference type="PANTHER" id="PTHR10270">
    <property type="entry name" value="SOX TRANSCRIPTION FACTOR"/>
    <property type="match status" value="1"/>
</dbReference>